<accession>A0A099UFI3</accession>
<reference evidence="3" key="2">
    <citation type="submission" date="2015-11" db="EMBL/GenBank/DDBJ databases">
        <authorList>
            <person name="Zhang Y."/>
            <person name="Guo Z."/>
        </authorList>
    </citation>
    <scope>NUCLEOTIDE SEQUENCE</scope>
    <source>
        <strain evidence="3">1</strain>
    </source>
</reference>
<dbReference type="Proteomes" id="UP000029925">
    <property type="component" value="Unassembled WGS sequence"/>
</dbReference>
<keyword evidence="5" id="KW-1185">Reference proteome</keyword>
<feature type="compositionally biased region" description="Polar residues" evidence="1">
    <location>
        <begin position="279"/>
        <end position="299"/>
    </location>
</feature>
<evidence type="ECO:0000313" key="5">
    <source>
        <dbReference type="Proteomes" id="UP000029925"/>
    </source>
</evidence>
<feature type="region of interest" description="Disordered" evidence="1">
    <location>
        <begin position="272"/>
        <end position="317"/>
    </location>
</feature>
<dbReference type="InterPro" id="IPR029024">
    <property type="entry name" value="TerB-like"/>
</dbReference>
<dbReference type="InterPro" id="IPR007791">
    <property type="entry name" value="DjlA_N"/>
</dbReference>
<dbReference type="GeneID" id="78151288"/>
<dbReference type="STRING" id="76936.BN2458_PEG1069"/>
<feature type="compositionally biased region" description="Basic and acidic residues" evidence="1">
    <location>
        <begin position="300"/>
        <end position="317"/>
    </location>
</feature>
<dbReference type="AlphaFoldDB" id="A0A099UFI3"/>
<dbReference type="Pfam" id="PF05099">
    <property type="entry name" value="TerB"/>
    <property type="match status" value="1"/>
</dbReference>
<name>A0A099UFI3_9HELI</name>
<proteinExistence type="predicted"/>
<gene>
    <name evidence="3" type="ORF">BN2458_PEG1069</name>
    <name evidence="4" type="ORF">LS75_008335</name>
</gene>
<evidence type="ECO:0000313" key="3">
    <source>
        <dbReference type="EMBL" id="CUU39954.1"/>
    </source>
</evidence>
<feature type="domain" description="Co-chaperone DjlA N-terminal" evidence="2">
    <location>
        <begin position="104"/>
        <end position="188"/>
    </location>
</feature>
<dbReference type="RefSeq" id="WP_034343180.1">
    <property type="nucleotide sequence ID" value="NZ_CAOMJD010000032.1"/>
</dbReference>
<evidence type="ECO:0000313" key="4">
    <source>
        <dbReference type="EMBL" id="TLD77972.1"/>
    </source>
</evidence>
<organism evidence="3 6">
    <name type="scientific">Helicobacter typhlonius</name>
    <dbReference type="NCBI Taxonomy" id="76936"/>
    <lineage>
        <taxon>Bacteria</taxon>
        <taxon>Pseudomonadati</taxon>
        <taxon>Campylobacterota</taxon>
        <taxon>Epsilonproteobacteria</taxon>
        <taxon>Campylobacterales</taxon>
        <taxon>Helicobacteraceae</taxon>
        <taxon>Helicobacter</taxon>
    </lineage>
</organism>
<dbReference type="Gene3D" id="1.10.3680.10">
    <property type="entry name" value="TerB-like"/>
    <property type="match status" value="1"/>
</dbReference>
<sequence length="317" mass="36515">MEILLLLIAGVVVYFLYNTLQDYLKNPINQQSYPKQLEDTNINFQNAYEQVSVVEKAKSNEFSVLAAILGNFIVWSKMKTCPLKKELLDGILTDMASESKNPKLSKEELSKIVMEQKNHDTTIQIDELIDELCEEYVALTKGEYKKRLKVVEFLFALAYADGVLSEDEEDCIIDIAAFFELANDDFNALYESFKQIYAQAKTMSEKEATAIFVLQDSKDLNKRDLEQKYHDLIKNAKQNIFDSKNINKTFRDTSLSRIKEIDEAYTLLKPLAQDRRSSQETQGDSQDLENLQNSQVLQDSQKDEKSTTDKPRSSWDF</sequence>
<reference evidence="4 5" key="1">
    <citation type="journal article" date="2014" name="Genome Announc.">
        <title>Draft genome sequences of eight enterohepatic helicobacter species isolated from both laboratory and wild rodents.</title>
        <authorList>
            <person name="Sheh A."/>
            <person name="Shen Z."/>
            <person name="Fox J.G."/>
        </authorList>
    </citation>
    <scope>NUCLEOTIDE SEQUENCE [LARGE SCALE GENOMIC DNA]</scope>
    <source>
        <strain evidence="4 5">MIT 98-6810</strain>
    </source>
</reference>
<dbReference type="EMBL" id="JRPF02000012">
    <property type="protein sequence ID" value="TLD77972.1"/>
    <property type="molecule type" value="Genomic_DNA"/>
</dbReference>
<dbReference type="EMBL" id="LN907858">
    <property type="protein sequence ID" value="CUU39954.1"/>
    <property type="molecule type" value="Genomic_DNA"/>
</dbReference>
<dbReference type="OrthoDB" id="9779889at2"/>
<evidence type="ECO:0000313" key="6">
    <source>
        <dbReference type="Proteomes" id="UP000064525"/>
    </source>
</evidence>
<dbReference type="SUPFAM" id="SSF158682">
    <property type="entry name" value="TerB-like"/>
    <property type="match status" value="1"/>
</dbReference>
<reference evidence="6" key="3">
    <citation type="submission" date="2015-11" db="EMBL/GenBank/DDBJ databases">
        <authorList>
            <person name="Anvar S.Y."/>
        </authorList>
    </citation>
    <scope>NUCLEOTIDE SEQUENCE [LARGE SCALE GENOMIC DNA]</scope>
</reference>
<protein>
    <submittedName>
        <fullName evidence="3">DnaJ-like protein DjlA</fullName>
    </submittedName>
    <submittedName>
        <fullName evidence="4">Molecular chaperone DnaJ</fullName>
    </submittedName>
</protein>
<dbReference type="Proteomes" id="UP000064525">
    <property type="component" value="Chromosome I"/>
</dbReference>
<dbReference type="PATRIC" id="fig|76936.10.peg.1044"/>
<dbReference type="KEGG" id="hty:BN2458_PEG1069"/>
<evidence type="ECO:0000256" key="1">
    <source>
        <dbReference type="SAM" id="MobiDB-lite"/>
    </source>
</evidence>
<evidence type="ECO:0000259" key="2">
    <source>
        <dbReference type="Pfam" id="PF05099"/>
    </source>
</evidence>